<organism evidence="1">
    <name type="scientific">marine metagenome</name>
    <dbReference type="NCBI Taxonomy" id="408172"/>
    <lineage>
        <taxon>unclassified sequences</taxon>
        <taxon>metagenomes</taxon>
        <taxon>ecological metagenomes</taxon>
    </lineage>
</organism>
<reference evidence="1" key="1">
    <citation type="submission" date="2018-05" db="EMBL/GenBank/DDBJ databases">
        <authorList>
            <person name="Lanie J.A."/>
            <person name="Ng W.-L."/>
            <person name="Kazmierczak K.M."/>
            <person name="Andrzejewski T.M."/>
            <person name="Davidsen T.M."/>
            <person name="Wayne K.J."/>
            <person name="Tettelin H."/>
            <person name="Glass J.I."/>
            <person name="Rusch D."/>
            <person name="Podicherti R."/>
            <person name="Tsui H.-C.T."/>
            <person name="Winkler M.E."/>
        </authorList>
    </citation>
    <scope>NUCLEOTIDE SEQUENCE</scope>
</reference>
<gene>
    <name evidence="1" type="ORF">METZ01_LOCUS395855</name>
</gene>
<proteinExistence type="predicted"/>
<name>A0A382VAU2_9ZZZZ</name>
<evidence type="ECO:0000313" key="1">
    <source>
        <dbReference type="EMBL" id="SVD43001.1"/>
    </source>
</evidence>
<protein>
    <submittedName>
        <fullName evidence="1">Uncharacterized protein</fullName>
    </submittedName>
</protein>
<sequence>MILRIFKTKNMDLDTIEFMIHQADKQANFHPDSRWILLSTDGEIKNFNLDESDFSKKFKEFHVKWIGREAVVNWFLANQINFEIISHDFLKEEIAALGDLDHEEESMPVEVVLN</sequence>
<accession>A0A382VAU2</accession>
<dbReference type="EMBL" id="UINC01150117">
    <property type="protein sequence ID" value="SVD43001.1"/>
    <property type="molecule type" value="Genomic_DNA"/>
</dbReference>
<dbReference type="AlphaFoldDB" id="A0A382VAU2"/>